<feature type="domain" description="EamA" evidence="8">
    <location>
        <begin position="9"/>
        <end position="140"/>
    </location>
</feature>
<dbReference type="PANTHER" id="PTHR22911">
    <property type="entry name" value="ACYL-MALONYL CONDENSING ENZYME-RELATED"/>
    <property type="match status" value="1"/>
</dbReference>
<dbReference type="InterPro" id="IPR037185">
    <property type="entry name" value="EmrE-like"/>
</dbReference>
<evidence type="ECO:0000313" key="9">
    <source>
        <dbReference type="EMBL" id="MBC2397680.1"/>
    </source>
</evidence>
<feature type="signal peptide" evidence="7">
    <location>
        <begin position="1"/>
        <end position="25"/>
    </location>
</feature>
<evidence type="ECO:0000256" key="3">
    <source>
        <dbReference type="ARBA" id="ARBA00022692"/>
    </source>
</evidence>
<protein>
    <submittedName>
        <fullName evidence="9">DMT family transporter</fullName>
    </submittedName>
</protein>
<dbReference type="EMBL" id="JAAZWO010000007">
    <property type="protein sequence ID" value="MBC2397680.1"/>
    <property type="molecule type" value="Genomic_DNA"/>
</dbReference>
<gene>
    <name evidence="9" type="ORF">HGG79_07820</name>
</gene>
<feature type="transmembrane region" description="Helical" evidence="6">
    <location>
        <begin position="41"/>
        <end position="60"/>
    </location>
</feature>
<feature type="transmembrane region" description="Helical" evidence="6">
    <location>
        <begin position="262"/>
        <end position="281"/>
    </location>
</feature>
<keyword evidence="10" id="KW-1185">Reference proteome</keyword>
<feature type="transmembrane region" description="Helical" evidence="6">
    <location>
        <begin position="148"/>
        <end position="168"/>
    </location>
</feature>
<evidence type="ECO:0000256" key="1">
    <source>
        <dbReference type="ARBA" id="ARBA00004141"/>
    </source>
</evidence>
<dbReference type="RefSeq" id="WP_035148224.1">
    <property type="nucleotide sequence ID" value="NZ_JAAZWO010000007.1"/>
</dbReference>
<organism evidence="9 10">
    <name type="scientific">Clostridium tetanomorphum</name>
    <dbReference type="NCBI Taxonomy" id="1553"/>
    <lineage>
        <taxon>Bacteria</taxon>
        <taxon>Bacillati</taxon>
        <taxon>Bacillota</taxon>
        <taxon>Clostridia</taxon>
        <taxon>Eubacteriales</taxon>
        <taxon>Clostridiaceae</taxon>
        <taxon>Clostridium</taxon>
    </lineage>
</organism>
<dbReference type="AlphaFoldDB" id="A0A923E734"/>
<keyword evidence="4 6" id="KW-1133">Transmembrane helix</keyword>
<proteinExistence type="inferred from homology"/>
<feature type="transmembrane region" description="Helical" evidence="6">
    <location>
        <begin position="180"/>
        <end position="201"/>
    </location>
</feature>
<feature type="transmembrane region" description="Helical" evidence="6">
    <location>
        <begin position="124"/>
        <end position="142"/>
    </location>
</feature>
<name>A0A923E734_CLOTT</name>
<reference evidence="9 10" key="1">
    <citation type="submission" date="2020-04" db="EMBL/GenBank/DDBJ databases">
        <title>Genomic insights into acetone-butanol-ethanol (ABE) fermentation by sequencing solventogenic clostridia strains.</title>
        <authorList>
            <person name="Brown S."/>
        </authorList>
    </citation>
    <scope>NUCLEOTIDE SEQUENCE [LARGE SCALE GENOMIC DNA]</scope>
    <source>
        <strain evidence="9 10">DJ011</strain>
    </source>
</reference>
<evidence type="ECO:0000256" key="7">
    <source>
        <dbReference type="SAM" id="SignalP"/>
    </source>
</evidence>
<sequence>MNYLSNKGKAVLYMLLSSLCFAVMAALVKLSGDVPTGEKAFFRNFISFIVATIMIIKNKQSFWGNKENRKHLILRGIFGTIGMLFYFYCIDRMILADSSMLNKIHPFFITIFAVWFLEEKLSKVQVPSLILAFLGVILIIKPKFDMSVLPAIIGVLSAIFAAAAYTIVRYLGNKESSYTVVFYFSFISTLICLPLMMVNFQPLSFKQLVFLILSGVFAAIAQFALTISYRYAPASEVSIYNYTNIIFSQIIAFMLWREMPDIFSFIGYILIIGSSLLVFIYNKKDDNIASNN</sequence>
<keyword evidence="7" id="KW-0732">Signal</keyword>
<feature type="domain" description="EamA" evidence="8">
    <location>
        <begin position="151"/>
        <end position="279"/>
    </location>
</feature>
<evidence type="ECO:0000256" key="4">
    <source>
        <dbReference type="ARBA" id="ARBA00022989"/>
    </source>
</evidence>
<dbReference type="PANTHER" id="PTHR22911:SF6">
    <property type="entry name" value="SOLUTE CARRIER FAMILY 35 MEMBER G1"/>
    <property type="match status" value="1"/>
</dbReference>
<accession>A0A923E734</accession>
<feature type="chain" id="PRO_5037311711" evidence="7">
    <location>
        <begin position="26"/>
        <end position="292"/>
    </location>
</feature>
<evidence type="ECO:0000256" key="2">
    <source>
        <dbReference type="ARBA" id="ARBA00007362"/>
    </source>
</evidence>
<feature type="transmembrane region" description="Helical" evidence="6">
    <location>
        <begin position="72"/>
        <end position="88"/>
    </location>
</feature>
<keyword evidence="5 6" id="KW-0472">Membrane</keyword>
<feature type="transmembrane region" description="Helical" evidence="6">
    <location>
        <begin position="239"/>
        <end position="256"/>
    </location>
</feature>
<evidence type="ECO:0000259" key="8">
    <source>
        <dbReference type="Pfam" id="PF00892"/>
    </source>
</evidence>
<dbReference type="Pfam" id="PF00892">
    <property type="entry name" value="EamA"/>
    <property type="match status" value="2"/>
</dbReference>
<feature type="transmembrane region" description="Helical" evidence="6">
    <location>
        <begin position="207"/>
        <end position="227"/>
    </location>
</feature>
<evidence type="ECO:0000313" key="10">
    <source>
        <dbReference type="Proteomes" id="UP000563151"/>
    </source>
</evidence>
<dbReference type="Proteomes" id="UP000563151">
    <property type="component" value="Unassembled WGS sequence"/>
</dbReference>
<dbReference type="GO" id="GO:0016020">
    <property type="term" value="C:membrane"/>
    <property type="evidence" value="ECO:0007669"/>
    <property type="project" value="UniProtKB-SubCell"/>
</dbReference>
<dbReference type="SUPFAM" id="SSF103481">
    <property type="entry name" value="Multidrug resistance efflux transporter EmrE"/>
    <property type="match status" value="2"/>
</dbReference>
<evidence type="ECO:0000256" key="5">
    <source>
        <dbReference type="ARBA" id="ARBA00023136"/>
    </source>
</evidence>
<comment type="similarity">
    <text evidence="2">Belongs to the EamA transporter family.</text>
</comment>
<comment type="subcellular location">
    <subcellularLocation>
        <location evidence="1">Membrane</location>
        <topology evidence="1">Multi-pass membrane protein</topology>
    </subcellularLocation>
</comment>
<keyword evidence="3 6" id="KW-0812">Transmembrane</keyword>
<comment type="caution">
    <text evidence="9">The sequence shown here is derived from an EMBL/GenBank/DDBJ whole genome shotgun (WGS) entry which is preliminary data.</text>
</comment>
<dbReference type="InterPro" id="IPR000620">
    <property type="entry name" value="EamA_dom"/>
</dbReference>
<evidence type="ECO:0000256" key="6">
    <source>
        <dbReference type="SAM" id="Phobius"/>
    </source>
</evidence>